<gene>
    <name evidence="9" type="ORF">SAMN04487788_1829</name>
</gene>
<feature type="signal peptide" evidence="8">
    <location>
        <begin position="1"/>
        <end position="26"/>
    </location>
</feature>
<keyword evidence="2" id="KW-0964">Secreted</keyword>
<organism evidence="9 10">
    <name type="scientific">Microbacterium testaceum (strain StLB037)</name>
    <dbReference type="NCBI Taxonomy" id="979556"/>
    <lineage>
        <taxon>Bacteria</taxon>
        <taxon>Bacillati</taxon>
        <taxon>Actinomycetota</taxon>
        <taxon>Actinomycetes</taxon>
        <taxon>Micrococcales</taxon>
        <taxon>Microbacteriaceae</taxon>
        <taxon>Microbacterium</taxon>
    </lineage>
</organism>
<dbReference type="AlphaFoldDB" id="A0A1H0P8S8"/>
<keyword evidence="5" id="KW-0378">Hydrolase</keyword>
<dbReference type="PANTHER" id="PTHR38050">
    <property type="match status" value="1"/>
</dbReference>
<evidence type="ECO:0000256" key="2">
    <source>
        <dbReference type="ARBA" id="ARBA00022525"/>
    </source>
</evidence>
<dbReference type="InterPro" id="IPR043595">
    <property type="entry name" value="FaeB/C/D"/>
</dbReference>
<evidence type="ECO:0000256" key="8">
    <source>
        <dbReference type="SAM" id="SignalP"/>
    </source>
</evidence>
<keyword evidence="4 8" id="KW-0732">Signal</keyword>
<dbReference type="Gene3D" id="3.40.50.1820">
    <property type="entry name" value="alpha/beta hydrolase"/>
    <property type="match status" value="1"/>
</dbReference>
<dbReference type="GO" id="GO:0030600">
    <property type="term" value="F:feruloyl esterase activity"/>
    <property type="evidence" value="ECO:0007669"/>
    <property type="project" value="InterPro"/>
</dbReference>
<feature type="chain" id="PRO_5010205190" evidence="8">
    <location>
        <begin position="27"/>
        <end position="307"/>
    </location>
</feature>
<evidence type="ECO:0000256" key="5">
    <source>
        <dbReference type="ARBA" id="ARBA00022801"/>
    </source>
</evidence>
<dbReference type="RefSeq" id="WP_074695136.1">
    <property type="nucleotide sequence ID" value="NZ_FNJN01000003.1"/>
</dbReference>
<keyword evidence="7" id="KW-0624">Polysaccharide degradation</keyword>
<evidence type="ECO:0000256" key="6">
    <source>
        <dbReference type="ARBA" id="ARBA00023277"/>
    </source>
</evidence>
<dbReference type="Proteomes" id="UP000186456">
    <property type="component" value="Unassembled WGS sequence"/>
</dbReference>
<name>A0A1H0P8S8_MICTS</name>
<dbReference type="PROSITE" id="PS51257">
    <property type="entry name" value="PROKAR_LIPOPROTEIN"/>
    <property type="match status" value="1"/>
</dbReference>
<accession>A0A1H0P8S8</accession>
<dbReference type="PANTHER" id="PTHR38050:SF2">
    <property type="entry name" value="FERULOYL ESTERASE C-RELATED"/>
    <property type="match status" value="1"/>
</dbReference>
<protein>
    <submittedName>
        <fullName evidence="9">Polyhydroxybutyrate depolymerase</fullName>
    </submittedName>
</protein>
<keyword evidence="6" id="KW-0119">Carbohydrate metabolism</keyword>
<evidence type="ECO:0000313" key="10">
    <source>
        <dbReference type="Proteomes" id="UP000186456"/>
    </source>
</evidence>
<evidence type="ECO:0000313" key="9">
    <source>
        <dbReference type="EMBL" id="SDP01371.1"/>
    </source>
</evidence>
<reference evidence="9 10" key="1">
    <citation type="submission" date="2016-10" db="EMBL/GenBank/DDBJ databases">
        <authorList>
            <person name="de Groot N.N."/>
        </authorList>
    </citation>
    <scope>NUCLEOTIDE SEQUENCE [LARGE SCALE GENOMIC DNA]</scope>
    <source>
        <strain evidence="9 10">StLB037</strain>
    </source>
</reference>
<keyword evidence="3" id="KW-0858">Xylan degradation</keyword>
<dbReference type="InterPro" id="IPR029058">
    <property type="entry name" value="AB_hydrolase_fold"/>
</dbReference>
<dbReference type="GO" id="GO:0045493">
    <property type="term" value="P:xylan catabolic process"/>
    <property type="evidence" value="ECO:0007669"/>
    <property type="project" value="UniProtKB-KW"/>
</dbReference>
<comment type="subcellular location">
    <subcellularLocation>
        <location evidence="1">Secreted</location>
    </subcellularLocation>
</comment>
<evidence type="ECO:0000256" key="1">
    <source>
        <dbReference type="ARBA" id="ARBA00004613"/>
    </source>
</evidence>
<evidence type="ECO:0000256" key="7">
    <source>
        <dbReference type="ARBA" id="ARBA00023326"/>
    </source>
</evidence>
<dbReference type="EMBL" id="FNJN01000003">
    <property type="protein sequence ID" value="SDP01371.1"/>
    <property type="molecule type" value="Genomic_DNA"/>
</dbReference>
<evidence type="ECO:0000256" key="4">
    <source>
        <dbReference type="ARBA" id="ARBA00022729"/>
    </source>
</evidence>
<sequence>MRPRVPFLVVVSLVAVLMAGCSASPAAPREASPTSTSACAAASSLPSGETTRLSLTVAGEDRLFDVHVPAGHDGTTPSPLILGFAGYRAPVGELEREVGLNDSGAVVVYPQPASSAVGTGWQGAPYSSGADDVAFTTAVLDDVESRLCIDTARVFAAGMSNGGGFVSLLSCALPERIAAFAVVSGAVYPATNPPCPDARPVPVIEFHGTADDVIPYDGGTRHDAGVVPVTLWLSQLVARNGCTPEPRSETVSTGVEKQSWTGCRDHVALVHYRIDGGGHVWPGAPGSGEHVDATTLIETFFTAHPLP</sequence>
<dbReference type="GO" id="GO:0005576">
    <property type="term" value="C:extracellular region"/>
    <property type="evidence" value="ECO:0007669"/>
    <property type="project" value="UniProtKB-SubCell"/>
</dbReference>
<proteinExistence type="predicted"/>
<evidence type="ECO:0000256" key="3">
    <source>
        <dbReference type="ARBA" id="ARBA00022651"/>
    </source>
</evidence>
<dbReference type="SUPFAM" id="SSF53474">
    <property type="entry name" value="alpha/beta-Hydrolases"/>
    <property type="match status" value="1"/>
</dbReference>